<dbReference type="GO" id="GO:0008270">
    <property type="term" value="F:zinc ion binding"/>
    <property type="evidence" value="ECO:0007669"/>
    <property type="project" value="UniProtKB-KW"/>
</dbReference>
<dbReference type="Proteomes" id="UP000262825">
    <property type="component" value="Unassembled WGS sequence"/>
</dbReference>
<evidence type="ECO:0000256" key="3">
    <source>
        <dbReference type="ARBA" id="ARBA00022490"/>
    </source>
</evidence>
<evidence type="ECO:0000256" key="2">
    <source>
        <dbReference type="ARBA" id="ARBA00010655"/>
    </source>
</evidence>
<evidence type="ECO:0000256" key="8">
    <source>
        <dbReference type="SAM" id="MobiDB-lite"/>
    </source>
</evidence>
<evidence type="ECO:0000256" key="7">
    <source>
        <dbReference type="PROSITE-ProRule" id="PRU00134"/>
    </source>
</evidence>
<protein>
    <recommendedName>
        <fullName evidence="9">MYND-type domain-containing protein</fullName>
    </recommendedName>
</protein>
<feature type="compositionally biased region" description="Polar residues" evidence="8">
    <location>
        <begin position="710"/>
        <end position="738"/>
    </location>
</feature>
<evidence type="ECO:0000259" key="9">
    <source>
        <dbReference type="PROSITE" id="PS50865"/>
    </source>
</evidence>
<proteinExistence type="inferred from homology"/>
<dbReference type="GO" id="GO:0006511">
    <property type="term" value="P:ubiquitin-dependent protein catabolic process"/>
    <property type="evidence" value="ECO:0007669"/>
    <property type="project" value="TreeGrafter"/>
</dbReference>
<dbReference type="SUPFAM" id="SSF144232">
    <property type="entry name" value="HIT/MYND zinc finger-like"/>
    <property type="match status" value="1"/>
</dbReference>
<feature type="region of interest" description="Disordered" evidence="8">
    <location>
        <begin position="668"/>
        <end position="754"/>
    </location>
</feature>
<organism evidence="10 11">
    <name type="scientific">Saccharomycodes ludwigii</name>
    <dbReference type="NCBI Taxonomy" id="36035"/>
    <lineage>
        <taxon>Eukaryota</taxon>
        <taxon>Fungi</taxon>
        <taxon>Dikarya</taxon>
        <taxon>Ascomycota</taxon>
        <taxon>Saccharomycotina</taxon>
        <taxon>Saccharomycetes</taxon>
        <taxon>Saccharomycodales</taxon>
        <taxon>Saccharomycodaceae</taxon>
        <taxon>Saccharomycodes</taxon>
    </lineage>
</organism>
<name>A0A376B6N3_9ASCO</name>
<feature type="region of interest" description="Disordered" evidence="8">
    <location>
        <begin position="530"/>
        <end position="601"/>
    </location>
</feature>
<feature type="compositionally biased region" description="Low complexity" evidence="8">
    <location>
        <begin position="530"/>
        <end position="581"/>
    </location>
</feature>
<accession>A0A376B6N3</accession>
<sequence>MRESNHRFVLNNRAAVIINTSIYDRRALDTNSDIPLINSLNFLTYHASNSAKVREAMASDGAIGRLVNILNECYLPLNEFLYYNTSGNKTNVEMLEIKKRLSILTWKWTLAFQCLILAGTRGSEKVRLKLVEAGVIPILATILDNYLIFEKNFDNETDKTLDYSLLDIRMLNETFIGDINNWDNMKNYAYILDDTSYLESDSKKHISVEYLKADSFLLSDDFYSMFERNLNQEKIDLTKDKELFTDNKITNFPKPRDMIYGKIIPKVDDVIWSLQLLAFLSKYTLIKKSLLSTTLLDRLSFRTIINRSKQLSVSPHMLCKIPSDDDEFTQYDDLIYNKHPGDLFEEKDEFLNTFLSGDFFEDYNNGVKEQNLDGLKDHINPRRLQRLKNEYEVQKRYKQKWDPNILDRHVIENNNLLKNYNLNIFLLVEKYTCHRHNDKNIVYWSSVIMRNSCKKNEFSGVRQCANFNCGRWEQYPKQFAKCRRCKRTKYCSRDCQLKAWTYHRYWCQEAGCSHLYHVTNTDATTNANASIATTNSPTTPVVSVNIQNNNTNNGDNNTDNGDNNNTNNNNNNNNNNNGDSSNDNEEERLNNRPMGSGAIMDANTAEVAVTRPRARTGLNNNQNINAIEVRALMINNQLRHVNVENNEQQQPRNFIPISAAASANSASISYDNGNSNNNTGNSSHDNGSAVSTRSQQENTEGEFDEEDTDSAGSFNTQDVTVNVTDPNIQSTDNSSDSGNVVRRGEGATLIGPSS</sequence>
<keyword evidence="11" id="KW-1185">Reference proteome</keyword>
<reference evidence="11" key="1">
    <citation type="submission" date="2018-06" db="EMBL/GenBank/DDBJ databases">
        <authorList>
            <person name="Guldener U."/>
        </authorList>
    </citation>
    <scope>NUCLEOTIDE SEQUENCE [LARGE SCALE GENOMIC DNA]</scope>
    <source>
        <strain evidence="11">UTAD17</strain>
    </source>
</reference>
<dbReference type="InterPro" id="IPR002893">
    <property type="entry name" value="Znf_MYND"/>
</dbReference>
<dbReference type="AlphaFoldDB" id="A0A376B6N3"/>
<dbReference type="Pfam" id="PF01753">
    <property type="entry name" value="zf-MYND"/>
    <property type="match status" value="1"/>
</dbReference>
<dbReference type="PANTHER" id="PTHR47442:SF1">
    <property type="entry name" value="MYND-TYPE ZINC FINGER PROTEIN MUB1"/>
    <property type="match status" value="1"/>
</dbReference>
<dbReference type="GO" id="GO:0007163">
    <property type="term" value="P:establishment or maintenance of cell polarity"/>
    <property type="evidence" value="ECO:0007669"/>
    <property type="project" value="TreeGrafter"/>
</dbReference>
<dbReference type="GO" id="GO:1990304">
    <property type="term" value="C:MUB1-RAD6-UBR2 ubiquitin ligase complex"/>
    <property type="evidence" value="ECO:0007669"/>
    <property type="project" value="TreeGrafter"/>
</dbReference>
<dbReference type="EMBL" id="UFAJ01000337">
    <property type="protein sequence ID" value="SSD60367.1"/>
    <property type="molecule type" value="Genomic_DNA"/>
</dbReference>
<evidence type="ECO:0000313" key="11">
    <source>
        <dbReference type="Proteomes" id="UP000262825"/>
    </source>
</evidence>
<comment type="subcellular location">
    <subcellularLocation>
        <location evidence="1">Cytoplasm</location>
    </subcellularLocation>
</comment>
<evidence type="ECO:0000256" key="1">
    <source>
        <dbReference type="ARBA" id="ARBA00004496"/>
    </source>
</evidence>
<feature type="compositionally biased region" description="Polar residues" evidence="8">
    <location>
        <begin position="689"/>
        <end position="698"/>
    </location>
</feature>
<dbReference type="PANTHER" id="PTHR47442">
    <property type="entry name" value="MYND-TYPE ZINC FINGER PROTEIN MUB1"/>
    <property type="match status" value="1"/>
</dbReference>
<comment type="similarity">
    <text evidence="2">Belongs to the MUB1/samB family.</text>
</comment>
<evidence type="ECO:0000313" key="10">
    <source>
        <dbReference type="EMBL" id="SSD60367.1"/>
    </source>
</evidence>
<keyword evidence="5 7" id="KW-0863">Zinc-finger</keyword>
<dbReference type="InterPro" id="IPR051664">
    <property type="entry name" value="MYND-type_zinc_finger"/>
</dbReference>
<gene>
    <name evidence="10" type="ORF">SCODWIG_02128</name>
</gene>
<keyword evidence="6" id="KW-0862">Zinc</keyword>
<evidence type="ECO:0000256" key="6">
    <source>
        <dbReference type="ARBA" id="ARBA00022833"/>
    </source>
</evidence>
<dbReference type="GO" id="GO:0005737">
    <property type="term" value="C:cytoplasm"/>
    <property type="evidence" value="ECO:0007669"/>
    <property type="project" value="UniProtKB-SubCell"/>
</dbReference>
<keyword evidence="4" id="KW-0479">Metal-binding</keyword>
<keyword evidence="3" id="KW-0963">Cytoplasm</keyword>
<dbReference type="VEuPathDB" id="FungiDB:SCODWIG_02128"/>
<feature type="compositionally biased region" description="Low complexity" evidence="8">
    <location>
        <begin position="668"/>
        <end position="688"/>
    </location>
</feature>
<evidence type="ECO:0000256" key="4">
    <source>
        <dbReference type="ARBA" id="ARBA00022723"/>
    </source>
</evidence>
<dbReference type="PROSITE" id="PS50865">
    <property type="entry name" value="ZF_MYND_2"/>
    <property type="match status" value="1"/>
</dbReference>
<feature type="domain" description="MYND-type" evidence="9">
    <location>
        <begin position="466"/>
        <end position="507"/>
    </location>
</feature>
<evidence type="ECO:0000256" key="5">
    <source>
        <dbReference type="ARBA" id="ARBA00022771"/>
    </source>
</evidence>
<dbReference type="Gene3D" id="6.10.140.2220">
    <property type="match status" value="1"/>
</dbReference>
<feature type="compositionally biased region" description="Acidic residues" evidence="8">
    <location>
        <begin position="699"/>
        <end position="709"/>
    </location>
</feature>